<keyword evidence="2" id="KW-1185">Reference proteome</keyword>
<evidence type="ECO:0000313" key="1">
    <source>
        <dbReference type="EMBL" id="QKD81868.1"/>
    </source>
</evidence>
<gene>
    <name evidence="1" type="ORF">HPC62_06335</name>
</gene>
<protein>
    <submittedName>
        <fullName evidence="1">Uncharacterized protein</fullName>
    </submittedName>
</protein>
<dbReference type="Proteomes" id="UP000505210">
    <property type="component" value="Chromosome"/>
</dbReference>
<organism evidence="1 2">
    <name type="scientific">Thermoleptolyngbya sichuanensis A183</name>
    <dbReference type="NCBI Taxonomy" id="2737172"/>
    <lineage>
        <taxon>Bacteria</taxon>
        <taxon>Bacillati</taxon>
        <taxon>Cyanobacteriota</taxon>
        <taxon>Cyanophyceae</taxon>
        <taxon>Oculatellales</taxon>
        <taxon>Oculatellaceae</taxon>
        <taxon>Thermoleptolyngbya</taxon>
        <taxon>Thermoleptolyngbya sichuanensis</taxon>
    </lineage>
</organism>
<reference evidence="1 2" key="1">
    <citation type="submission" date="2020-05" db="EMBL/GenBank/DDBJ databases">
        <title>Complete genome sequence of of a novel Thermoleptolyngbya strain isolated from hot springs of Ganzi, Sichuan China.</title>
        <authorList>
            <person name="Tang J."/>
            <person name="Daroch M."/>
            <person name="Li L."/>
            <person name="Waleron K."/>
            <person name="Waleron M."/>
            <person name="Waleron M."/>
        </authorList>
    </citation>
    <scope>NUCLEOTIDE SEQUENCE [LARGE SCALE GENOMIC DNA]</scope>
    <source>
        <strain evidence="1 2">PKUAC-SCTA183</strain>
    </source>
</reference>
<proteinExistence type="predicted"/>
<dbReference type="EMBL" id="CP053661">
    <property type="protein sequence ID" value="QKD81868.1"/>
    <property type="molecule type" value="Genomic_DNA"/>
</dbReference>
<dbReference type="KEGG" id="theu:HPC62_06335"/>
<sequence length="66" mass="7212">MVKQGAILPIGIGETLAIGDRPDKELLQVLSQRRIAPRNVEFVIVKRTARVEVGAARADLGLIHQN</sequence>
<name>A0A6M8B5W0_9CYAN</name>
<evidence type="ECO:0000313" key="2">
    <source>
        <dbReference type="Proteomes" id="UP000505210"/>
    </source>
</evidence>
<dbReference type="RefSeq" id="WP_172354254.1">
    <property type="nucleotide sequence ID" value="NZ_CP053661.1"/>
</dbReference>
<dbReference type="AlphaFoldDB" id="A0A6M8B5W0"/>
<accession>A0A6M8B5W0</accession>